<protein>
    <submittedName>
        <fullName evidence="3">Beta-galactosidase</fullName>
    </submittedName>
</protein>
<keyword evidence="4" id="KW-1185">Reference proteome</keyword>
<dbReference type="RefSeq" id="WP_091688653.1">
    <property type="nucleotide sequence ID" value="NZ_BAABFM010000022.1"/>
</dbReference>
<evidence type="ECO:0000313" key="3">
    <source>
        <dbReference type="EMBL" id="SFO61735.1"/>
    </source>
</evidence>
<reference evidence="3 4" key="1">
    <citation type="submission" date="2016-10" db="EMBL/GenBank/DDBJ databases">
        <authorList>
            <person name="de Groot N.N."/>
        </authorList>
    </citation>
    <scope>NUCLEOTIDE SEQUENCE [LARGE SCALE GENOMIC DNA]</scope>
    <source>
        <strain evidence="3 4">DSM 1283</strain>
    </source>
</reference>
<dbReference type="Pfam" id="PF16116">
    <property type="entry name" value="DUF4832"/>
    <property type="match status" value="1"/>
</dbReference>
<dbReference type="OrthoDB" id="9761426at2"/>
<feature type="domain" description="DUF4832" evidence="2">
    <location>
        <begin position="769"/>
        <end position="930"/>
    </location>
</feature>
<feature type="chain" id="PRO_5038463836" evidence="1">
    <location>
        <begin position="23"/>
        <end position="958"/>
    </location>
</feature>
<dbReference type="AlphaFoldDB" id="A0A1I5IM92"/>
<evidence type="ECO:0000259" key="2">
    <source>
        <dbReference type="Pfam" id="PF16116"/>
    </source>
</evidence>
<keyword evidence="1" id="KW-0732">Signal</keyword>
<feature type="signal peptide" evidence="1">
    <location>
        <begin position="1"/>
        <end position="22"/>
    </location>
</feature>
<dbReference type="Proteomes" id="UP000198806">
    <property type="component" value="Unassembled WGS sequence"/>
</dbReference>
<dbReference type="EMBL" id="FOWD01000048">
    <property type="protein sequence ID" value="SFO61735.1"/>
    <property type="molecule type" value="Genomic_DNA"/>
</dbReference>
<dbReference type="Gene3D" id="3.20.20.80">
    <property type="entry name" value="Glycosidases"/>
    <property type="match status" value="1"/>
</dbReference>
<accession>A0A1I5IM92</accession>
<organism evidence="3 4">
    <name type="scientific">Anaerocolumna aminovalerica</name>
    <dbReference type="NCBI Taxonomy" id="1527"/>
    <lineage>
        <taxon>Bacteria</taxon>
        <taxon>Bacillati</taxon>
        <taxon>Bacillota</taxon>
        <taxon>Clostridia</taxon>
        <taxon>Lachnospirales</taxon>
        <taxon>Lachnospiraceae</taxon>
        <taxon>Anaerocolumna</taxon>
    </lineage>
</organism>
<sequence length="958" mass="107469">MKRVICSILVLCLLISSMQVSAASANSAPIVQKYSTSSSSNSLASLMAVQENKELFICVTGKKINNTYTFYIEKEHNEKMGKVIEWWAKATGDFKITDDKLYKFNNGKWEPVNIQNGFELVKNDTTIEVRLDIKLLGLTESQGIKIGFYDEKNGLIPSAGKEMMVVDKAAPAISEPNIKIDGEYSSQEWNNLKIADGQDKIKELYAYKDTQKLYIMVLGESLDGANNNIYLNTDNNTSTGYKNWGQYGENGAGADYLLESDETGSWKLYKYIGPDWNWTEVNSLIEAVVKGKDGQQCLELSMGINAIQSPKKNMYISMGLNNDTGFAPAIWADIPYAKVIDLNSYAIKIDGKTNDWAGVDTKVAADNTTLELLAAQDRRKLYTMVKGSSMNTQNEYVLDVKSGGFKYGVYSGVDYVVKDGYVYPLKGDNLLDNSKRSAVYMNYQDDAVEMQLKLSQIKNPAVGRIHIAYMGKNILKLPEDGGKLKVTSKWKTTSEKNTFYPMEDYTPNGNPYKGWLPWASHDSVKEPLAQEVKMAYFDIKWSEFEPIEGKYDFAAVEKKYNFEYWRKKGIKLNLRFVMDDPSDDPNHMDIPKWLYDKLVEENYNGGNGGKWYDSPAIGAGFAPDYNSPILLAAHKKVIKELAKSYDDPAIISFIQIGSLGHWGEFHNWPEDISGKFPSISTSDKYVQHYLDSFKNIKIGMRKPYPIAKKNNLGLFNDVFGMADSTAQFLDWTVNGWNEIGEYVDKASGYSSPEEARKASAMPDFWKSNFSGGEFANGNVRLYIDDTTIMDTLRQVRESHTSWMGPCSPADLLKSDPDAYAYQRNIDALTNVMGYNFVLESLTHTGKAKAGNNLDIKMKWNNKGVAPFYYKWPLELSLADSKGKIVAKTTTSADITKWLPGVTVTNQSINIPKNLKQGKYTLCVAIIDPSTGKPGIKLGIEGVRLDGRYALNNITVDRK</sequence>
<gene>
    <name evidence="3" type="ORF">SAMN04489757_14811</name>
</gene>
<dbReference type="STRING" id="1527.SAMN04489757_14811"/>
<dbReference type="InterPro" id="IPR017853">
    <property type="entry name" value="GH"/>
</dbReference>
<dbReference type="SUPFAM" id="SSF51445">
    <property type="entry name" value="(Trans)glycosidases"/>
    <property type="match status" value="1"/>
</dbReference>
<name>A0A1I5IM92_9FIRM</name>
<evidence type="ECO:0000256" key="1">
    <source>
        <dbReference type="SAM" id="SignalP"/>
    </source>
</evidence>
<proteinExistence type="predicted"/>
<dbReference type="InterPro" id="IPR032267">
    <property type="entry name" value="DUF4832"/>
</dbReference>
<evidence type="ECO:0000313" key="4">
    <source>
        <dbReference type="Proteomes" id="UP000198806"/>
    </source>
</evidence>